<dbReference type="EC" id="2.5.1.87" evidence="5"/>
<evidence type="ECO:0000256" key="12">
    <source>
        <dbReference type="ARBA" id="ARBA00047353"/>
    </source>
</evidence>
<evidence type="ECO:0000256" key="7">
    <source>
        <dbReference type="ARBA" id="ARBA00022692"/>
    </source>
</evidence>
<comment type="similarity">
    <text evidence="4">Belongs to the UPP synthase family.</text>
</comment>
<comment type="pathway">
    <text evidence="3">Protein modification; protein glycosylation.</text>
</comment>
<evidence type="ECO:0000256" key="6">
    <source>
        <dbReference type="ARBA" id="ARBA00022679"/>
    </source>
</evidence>
<dbReference type="SUPFAM" id="SSF64005">
    <property type="entry name" value="Undecaprenyl diphosphate synthase"/>
    <property type="match status" value="1"/>
</dbReference>
<comment type="catalytic activity">
    <reaction evidence="12">
        <text>n isopentenyl diphosphate + (2E,6E)-farnesyl diphosphate = a di-trans,poly-cis-polyprenyl diphosphate + n diphosphate</text>
        <dbReference type="Rhea" id="RHEA:53008"/>
        <dbReference type="Rhea" id="RHEA-COMP:19494"/>
        <dbReference type="ChEBI" id="CHEBI:33019"/>
        <dbReference type="ChEBI" id="CHEBI:128769"/>
        <dbReference type="ChEBI" id="CHEBI:136960"/>
        <dbReference type="ChEBI" id="CHEBI:175763"/>
        <dbReference type="EC" id="2.5.1.87"/>
    </reaction>
</comment>
<name>A0ABM1MDC7_NICVS</name>
<dbReference type="InterPro" id="IPR036424">
    <property type="entry name" value="UPP_synth-like_sf"/>
</dbReference>
<evidence type="ECO:0000256" key="5">
    <source>
        <dbReference type="ARBA" id="ARBA00012596"/>
    </source>
</evidence>
<evidence type="ECO:0000256" key="10">
    <source>
        <dbReference type="ARBA" id="ARBA00022989"/>
    </source>
</evidence>
<keyword evidence="10" id="KW-1133">Transmembrane helix</keyword>
<dbReference type="Gene3D" id="3.40.1180.10">
    <property type="entry name" value="Decaprenyl diphosphate synthase-like"/>
    <property type="match status" value="1"/>
</dbReference>
<accession>A0ABM1MDC7</accession>
<evidence type="ECO:0000256" key="2">
    <source>
        <dbReference type="ARBA" id="ARBA00004586"/>
    </source>
</evidence>
<dbReference type="GeneID" id="108559741"/>
<organism evidence="13 14">
    <name type="scientific">Nicrophorus vespilloides</name>
    <name type="common">Boreal carrion beetle</name>
    <dbReference type="NCBI Taxonomy" id="110193"/>
    <lineage>
        <taxon>Eukaryota</taxon>
        <taxon>Metazoa</taxon>
        <taxon>Ecdysozoa</taxon>
        <taxon>Arthropoda</taxon>
        <taxon>Hexapoda</taxon>
        <taxon>Insecta</taxon>
        <taxon>Pterygota</taxon>
        <taxon>Neoptera</taxon>
        <taxon>Endopterygota</taxon>
        <taxon>Coleoptera</taxon>
        <taxon>Polyphaga</taxon>
        <taxon>Staphyliniformia</taxon>
        <taxon>Silphidae</taxon>
        <taxon>Nicrophorinae</taxon>
        <taxon>Nicrophorus</taxon>
    </lineage>
</organism>
<keyword evidence="8" id="KW-0256">Endoplasmic reticulum</keyword>
<evidence type="ECO:0000256" key="3">
    <source>
        <dbReference type="ARBA" id="ARBA00004922"/>
    </source>
</evidence>
<protein>
    <recommendedName>
        <fullName evidence="5">ditrans,polycis-polyprenyl diphosphate synthase [(2E,6E)-farnesyldiphosphate specific]</fullName>
        <ecNumber evidence="5">2.5.1.87</ecNumber>
    </recommendedName>
</protein>
<sequence length="249" mass="29139">MNGKMHQRNFVYKLLWHLVHTVFTIFKCIHDIYLQLECKLIEWRLGNRCEAQILDNLQKATAKLKKMPKHLTILLGTEEPSHNDLAKLVLWSLTAGISFISFYDVQGKLKMNEEELKESVKRILPKTANVIWHNPECSYKNGFSGPKIHVQVLTQKDGHKALVETCKNLSKSNLEISIQAVDEDLRKQYKFPDPDLGIYFGDYFNLCGYPPWQIRLTEFLNIPSHHNLKDYKLINVLRRYNKCEQRVGK</sequence>
<dbReference type="PANTHER" id="PTHR21528">
    <property type="entry name" value="DEHYDRODOLICHYL DIPHOSPHATE SYNTHASE COMPLEX SUBUNIT NUS1"/>
    <property type="match status" value="1"/>
</dbReference>
<evidence type="ECO:0000313" key="13">
    <source>
        <dbReference type="Proteomes" id="UP000695000"/>
    </source>
</evidence>
<keyword evidence="7" id="KW-0812">Transmembrane</keyword>
<dbReference type="Proteomes" id="UP000695000">
    <property type="component" value="Unplaced"/>
</dbReference>
<reference evidence="14" key="1">
    <citation type="submission" date="2025-08" db="UniProtKB">
        <authorList>
            <consortium name="RefSeq"/>
        </authorList>
    </citation>
    <scope>IDENTIFICATION</scope>
    <source>
        <tissue evidence="14">Whole Larva</tissue>
    </source>
</reference>
<comment type="subcellular location">
    <subcellularLocation>
        <location evidence="2">Endoplasmic reticulum membrane</location>
    </subcellularLocation>
</comment>
<keyword evidence="11" id="KW-0472">Membrane</keyword>
<evidence type="ECO:0000256" key="1">
    <source>
        <dbReference type="ARBA" id="ARBA00001946"/>
    </source>
</evidence>
<gene>
    <name evidence="14" type="primary">LOC108559741</name>
</gene>
<evidence type="ECO:0000256" key="9">
    <source>
        <dbReference type="ARBA" id="ARBA00022842"/>
    </source>
</evidence>
<dbReference type="InterPro" id="IPR038887">
    <property type="entry name" value="Nus1/NgBR"/>
</dbReference>
<keyword evidence="6" id="KW-0808">Transferase</keyword>
<keyword evidence="9" id="KW-0460">Magnesium</keyword>
<comment type="cofactor">
    <cofactor evidence="1">
        <name>Mg(2+)</name>
        <dbReference type="ChEBI" id="CHEBI:18420"/>
    </cofactor>
</comment>
<proteinExistence type="inferred from homology"/>
<evidence type="ECO:0000256" key="4">
    <source>
        <dbReference type="ARBA" id="ARBA00005432"/>
    </source>
</evidence>
<evidence type="ECO:0000256" key="8">
    <source>
        <dbReference type="ARBA" id="ARBA00022824"/>
    </source>
</evidence>
<dbReference type="RefSeq" id="XP_017772577.1">
    <property type="nucleotide sequence ID" value="XM_017917088.1"/>
</dbReference>
<keyword evidence="13" id="KW-1185">Reference proteome</keyword>
<evidence type="ECO:0000313" key="14">
    <source>
        <dbReference type="RefSeq" id="XP_017772577.1"/>
    </source>
</evidence>
<dbReference type="PANTHER" id="PTHR21528:SF0">
    <property type="entry name" value="DEHYDRODOLICHYL DIPHOSPHATE SYNTHASE COMPLEX SUBUNIT NUS1"/>
    <property type="match status" value="1"/>
</dbReference>
<evidence type="ECO:0000256" key="11">
    <source>
        <dbReference type="ARBA" id="ARBA00023136"/>
    </source>
</evidence>